<evidence type="ECO:0000313" key="1">
    <source>
        <dbReference type="EMBL" id="MEC0225810.1"/>
    </source>
</evidence>
<dbReference type="Proteomes" id="UP001338137">
    <property type="component" value="Unassembled WGS sequence"/>
</dbReference>
<gene>
    <name evidence="1" type="ORF">P4I72_01565</name>
</gene>
<organism evidence="1 2">
    <name type="scientific">Paenibacillus alba</name>
    <dbReference type="NCBI Taxonomy" id="1197127"/>
    <lineage>
        <taxon>Bacteria</taxon>
        <taxon>Bacillati</taxon>
        <taxon>Bacillota</taxon>
        <taxon>Bacilli</taxon>
        <taxon>Bacillales</taxon>
        <taxon>Paenibacillaceae</taxon>
        <taxon>Paenibacillus</taxon>
    </lineage>
</organism>
<sequence>MIHQFSRSPNLQNIIRNIHKEKPQYSDEEIILHVDNFLPSYNCEGAALGYFSIIAHICYYRSDLEKALMKIAVKPLYYLGISDPENGIKWVDAYVTSKKRFQKNNMYFTSKQGEYWIQNSLIFKHELIASILNEINFEDNVGD</sequence>
<keyword evidence="2" id="KW-1185">Reference proteome</keyword>
<reference evidence="1 2" key="1">
    <citation type="submission" date="2023-03" db="EMBL/GenBank/DDBJ databases">
        <title>Bacillus Genome Sequencing.</title>
        <authorList>
            <person name="Dunlap C."/>
        </authorList>
    </citation>
    <scope>NUCLEOTIDE SEQUENCE [LARGE SCALE GENOMIC DNA]</scope>
    <source>
        <strain evidence="1 2">BD-533</strain>
    </source>
</reference>
<dbReference type="RefSeq" id="WP_326070264.1">
    <property type="nucleotide sequence ID" value="NZ_JARLKY010000004.1"/>
</dbReference>
<name>A0ABU6FVP5_9BACL</name>
<evidence type="ECO:0000313" key="2">
    <source>
        <dbReference type="Proteomes" id="UP001338137"/>
    </source>
</evidence>
<protein>
    <submittedName>
        <fullName evidence="1">Uncharacterized protein</fullName>
    </submittedName>
</protein>
<comment type="caution">
    <text evidence="1">The sequence shown here is derived from an EMBL/GenBank/DDBJ whole genome shotgun (WGS) entry which is preliminary data.</text>
</comment>
<accession>A0ABU6FVP5</accession>
<dbReference type="EMBL" id="JARLKY010000004">
    <property type="protein sequence ID" value="MEC0225810.1"/>
    <property type="molecule type" value="Genomic_DNA"/>
</dbReference>
<proteinExistence type="predicted"/>